<feature type="transmembrane region" description="Helical" evidence="9">
    <location>
        <begin position="424"/>
        <end position="442"/>
    </location>
</feature>
<feature type="transmembrane region" description="Helical" evidence="9">
    <location>
        <begin position="171"/>
        <end position="195"/>
    </location>
</feature>
<keyword evidence="11" id="KW-1185">Reference proteome</keyword>
<dbReference type="AlphaFoldDB" id="A0A2T9YC22"/>
<keyword evidence="4 9" id="KW-0812">Transmembrane</keyword>
<evidence type="ECO:0000256" key="2">
    <source>
        <dbReference type="ARBA" id="ARBA00008807"/>
    </source>
</evidence>
<evidence type="ECO:0008006" key="12">
    <source>
        <dbReference type="Google" id="ProtNLM"/>
    </source>
</evidence>
<proteinExistence type="inferred from homology"/>
<dbReference type="GO" id="GO:0016020">
    <property type="term" value="C:membrane"/>
    <property type="evidence" value="ECO:0007669"/>
    <property type="project" value="UniProtKB-SubCell"/>
</dbReference>
<comment type="similarity">
    <text evidence="2">Belongs to the oligopeptide OPT transporter family.</text>
</comment>
<accession>A0A2T9YC22</accession>
<evidence type="ECO:0000256" key="1">
    <source>
        <dbReference type="ARBA" id="ARBA00004141"/>
    </source>
</evidence>
<evidence type="ECO:0000256" key="8">
    <source>
        <dbReference type="ARBA" id="ARBA00023136"/>
    </source>
</evidence>
<keyword evidence="6" id="KW-0653">Protein transport</keyword>
<evidence type="ECO:0000256" key="7">
    <source>
        <dbReference type="ARBA" id="ARBA00022989"/>
    </source>
</evidence>
<dbReference type="EMBL" id="MBFR01000294">
    <property type="protein sequence ID" value="PVU89859.1"/>
    <property type="molecule type" value="Genomic_DNA"/>
</dbReference>
<feature type="transmembrane region" description="Helical" evidence="9">
    <location>
        <begin position="226"/>
        <end position="244"/>
    </location>
</feature>
<sequence length="647" mass="73403">MGDSSQSKHESYNNRDSITEGMWSRVRKSSYSYDNSPIDIVASTVNLNDYPNLQCLTLRFWIASTSLSILLPLLLQYSYFNGTKITIMFAFVQIISFTFGKLLELILPDKIIEIFGYSFSLNPGTFNHKEHMLISVAVFAGCGSQSSIDFFNRYYWFNRSAFESWDITYVYWYLLLISIQIIGYSFAGLFIKILVEPSAMVWPNTLVSVGLSNTLHKYCKPSLLKYRFKILVCVSVIVGVYQLVPNIFFPALSSIALLCYINTNNSVLVNLGSAWKGLGILNFSFNWNILGHAQPITTPFWATANYSLGGIFAAWIVMPILYYYFKVQDFPITSQNIYDINKSPINLQSILWNPNIIEIIKPDTIYISAFQTFLYSADNASTAACISHCLLYYYKFIKKVLLGRGRLDDIHVEMMKRYKPINKFTFLLIFCISLLIILGALSGDGFRLWPFLLFCSVAFSATFAVFNGIIEAISNISIKPEFLFVSNNIFSISTFGIMDTEIITCILKISNERCLELVSNFKLALYLKVPFRAVLISQIYGTVVGSIAGFSFTIDSIKKIDEFSSLPFDHQLVQDLIQFVKKAILISNTKGPFNIIGEGKYSIYTFATILGLSLPIPFYILYRKFPSQERNIVFGLNTTISSQAPFI</sequence>
<feature type="transmembrane region" description="Helical" evidence="9">
    <location>
        <begin position="448"/>
        <end position="470"/>
    </location>
</feature>
<name>A0A2T9YC22_9FUNG</name>
<feature type="transmembrane region" description="Helical" evidence="9">
    <location>
        <begin position="60"/>
        <end position="79"/>
    </location>
</feature>
<gene>
    <name evidence="10" type="ORF">BB561_005141</name>
</gene>
<keyword evidence="8 9" id="KW-0472">Membrane</keyword>
<feature type="transmembrane region" description="Helical" evidence="9">
    <location>
        <begin position="306"/>
        <end position="325"/>
    </location>
</feature>
<evidence type="ECO:0000313" key="11">
    <source>
        <dbReference type="Proteomes" id="UP000245383"/>
    </source>
</evidence>
<feature type="transmembrane region" description="Helical" evidence="9">
    <location>
        <begin position="601"/>
        <end position="622"/>
    </location>
</feature>
<keyword evidence="5" id="KW-0571">Peptide transport</keyword>
<dbReference type="GO" id="GO:0035673">
    <property type="term" value="F:oligopeptide transmembrane transporter activity"/>
    <property type="evidence" value="ECO:0007669"/>
    <property type="project" value="InterPro"/>
</dbReference>
<feature type="transmembrane region" description="Helical" evidence="9">
    <location>
        <begin position="85"/>
        <end position="103"/>
    </location>
</feature>
<comment type="caution">
    <text evidence="10">The sequence shown here is derived from an EMBL/GenBank/DDBJ whole genome shotgun (WGS) entry which is preliminary data.</text>
</comment>
<evidence type="ECO:0000256" key="9">
    <source>
        <dbReference type="SAM" id="Phobius"/>
    </source>
</evidence>
<evidence type="ECO:0000256" key="6">
    <source>
        <dbReference type="ARBA" id="ARBA00022927"/>
    </source>
</evidence>
<evidence type="ECO:0000313" key="10">
    <source>
        <dbReference type="EMBL" id="PVU89859.1"/>
    </source>
</evidence>
<keyword evidence="3" id="KW-0813">Transport</keyword>
<dbReference type="PANTHER" id="PTHR22601">
    <property type="entry name" value="ISP4 LIKE PROTEIN"/>
    <property type="match status" value="1"/>
</dbReference>
<comment type="subcellular location">
    <subcellularLocation>
        <location evidence="1">Membrane</location>
        <topology evidence="1">Multi-pass membrane protein</topology>
    </subcellularLocation>
</comment>
<feature type="transmembrane region" description="Helical" evidence="9">
    <location>
        <begin position="533"/>
        <end position="554"/>
    </location>
</feature>
<protein>
    <recommendedName>
        <fullName evidence="12">OPT family small oligopeptide transporter</fullName>
    </recommendedName>
</protein>
<reference evidence="10 11" key="1">
    <citation type="journal article" date="2018" name="MBio">
        <title>Comparative Genomics Reveals the Core Gene Toolbox for the Fungus-Insect Symbiosis.</title>
        <authorList>
            <person name="Wang Y."/>
            <person name="Stata M."/>
            <person name="Wang W."/>
            <person name="Stajich J.E."/>
            <person name="White M.M."/>
            <person name="Moncalvo J.M."/>
        </authorList>
    </citation>
    <scope>NUCLEOTIDE SEQUENCE [LARGE SCALE GENOMIC DNA]</scope>
    <source>
        <strain evidence="10 11">SWE-8-4</strain>
    </source>
</reference>
<keyword evidence="7 9" id="KW-1133">Transmembrane helix</keyword>
<dbReference type="InterPro" id="IPR004648">
    <property type="entry name" value="Oligpept_transpt"/>
</dbReference>
<dbReference type="OrthoDB" id="9986677at2759"/>
<dbReference type="Proteomes" id="UP000245383">
    <property type="component" value="Unassembled WGS sequence"/>
</dbReference>
<evidence type="ECO:0000256" key="5">
    <source>
        <dbReference type="ARBA" id="ARBA00022856"/>
    </source>
</evidence>
<organism evidence="10 11">
    <name type="scientific">Smittium simulii</name>
    <dbReference type="NCBI Taxonomy" id="133385"/>
    <lineage>
        <taxon>Eukaryota</taxon>
        <taxon>Fungi</taxon>
        <taxon>Fungi incertae sedis</taxon>
        <taxon>Zoopagomycota</taxon>
        <taxon>Kickxellomycotina</taxon>
        <taxon>Harpellomycetes</taxon>
        <taxon>Harpellales</taxon>
        <taxon>Legeriomycetaceae</taxon>
        <taxon>Smittium</taxon>
    </lineage>
</organism>
<dbReference type="GO" id="GO:0015031">
    <property type="term" value="P:protein transport"/>
    <property type="evidence" value="ECO:0007669"/>
    <property type="project" value="UniProtKB-KW"/>
</dbReference>
<dbReference type="InterPro" id="IPR004813">
    <property type="entry name" value="OPT"/>
</dbReference>
<evidence type="ECO:0000256" key="4">
    <source>
        <dbReference type="ARBA" id="ARBA00022692"/>
    </source>
</evidence>
<dbReference type="Pfam" id="PF03169">
    <property type="entry name" value="OPT"/>
    <property type="match status" value="1"/>
</dbReference>
<evidence type="ECO:0000256" key="3">
    <source>
        <dbReference type="ARBA" id="ARBA00022448"/>
    </source>
</evidence>
<dbReference type="NCBIfam" id="TIGR00728">
    <property type="entry name" value="OPT_sfam"/>
    <property type="match status" value="1"/>
</dbReference>